<dbReference type="Pfam" id="PF02537">
    <property type="entry name" value="CRCB"/>
    <property type="match status" value="1"/>
</dbReference>
<dbReference type="InterPro" id="IPR003691">
    <property type="entry name" value="FluC"/>
</dbReference>
<keyword evidence="10" id="KW-1185">Reference proteome</keyword>
<organism evidence="9 10">
    <name type="scientific">Halorarum halophilum</name>
    <dbReference type="NCBI Taxonomy" id="2743090"/>
    <lineage>
        <taxon>Archaea</taxon>
        <taxon>Methanobacteriati</taxon>
        <taxon>Methanobacteriota</taxon>
        <taxon>Stenosarchaea group</taxon>
        <taxon>Halobacteria</taxon>
        <taxon>Halobacteriales</taxon>
        <taxon>Haloferacaceae</taxon>
        <taxon>Halorarum</taxon>
    </lineage>
</organism>
<feature type="transmembrane region" description="Helical" evidence="8">
    <location>
        <begin position="61"/>
        <end position="83"/>
    </location>
</feature>
<comment type="catalytic activity">
    <reaction evidence="7">
        <text>fluoride(in) = fluoride(out)</text>
        <dbReference type="Rhea" id="RHEA:76159"/>
        <dbReference type="ChEBI" id="CHEBI:17051"/>
    </reaction>
    <physiologicalReaction direction="left-to-right" evidence="7">
        <dbReference type="Rhea" id="RHEA:76160"/>
    </physiologicalReaction>
</comment>
<evidence type="ECO:0000256" key="7">
    <source>
        <dbReference type="ARBA" id="ARBA00035585"/>
    </source>
</evidence>
<evidence type="ECO:0000256" key="5">
    <source>
        <dbReference type="ARBA" id="ARBA00023136"/>
    </source>
</evidence>
<gene>
    <name evidence="8" type="primary">fluC</name>
    <name evidence="8" type="synonym">crcB</name>
    <name evidence="9" type="ORF">HUG10_17415</name>
</gene>
<dbReference type="RefSeq" id="WP_179170772.1">
    <property type="nucleotide sequence ID" value="NZ_CP058529.1"/>
</dbReference>
<evidence type="ECO:0000256" key="8">
    <source>
        <dbReference type="HAMAP-Rule" id="MF_00454"/>
    </source>
</evidence>
<evidence type="ECO:0000256" key="1">
    <source>
        <dbReference type="ARBA" id="ARBA00004651"/>
    </source>
</evidence>
<dbReference type="GeneID" id="56030650"/>
<keyword evidence="5 8" id="KW-0472">Membrane</keyword>
<sequence>MHGRIAALVLVAGGGALGSLLRYGVDLAVGGPAGTLLVNVVGSFALGVLTVGLLPERVRLFAATGLCSSFTTYSTFAVDAISLDGVAGVVYVAATYVLGVAAAAAGVTVGRNR</sequence>
<dbReference type="HAMAP" id="MF_00454">
    <property type="entry name" value="FluC"/>
    <property type="match status" value="1"/>
</dbReference>
<evidence type="ECO:0000256" key="6">
    <source>
        <dbReference type="ARBA" id="ARBA00035120"/>
    </source>
</evidence>
<evidence type="ECO:0000256" key="4">
    <source>
        <dbReference type="ARBA" id="ARBA00022989"/>
    </source>
</evidence>
<dbReference type="AlphaFoldDB" id="A0A7D5KY28"/>
<protein>
    <recommendedName>
        <fullName evidence="8">Fluoride-specific ion channel FluC</fullName>
    </recommendedName>
</protein>
<proteinExistence type="inferred from homology"/>
<comment type="caution">
    <text evidence="8">Lacks conserved residue(s) required for the propagation of feature annotation.</text>
</comment>
<feature type="transmembrane region" description="Helical" evidence="8">
    <location>
        <begin position="34"/>
        <end position="54"/>
    </location>
</feature>
<dbReference type="GO" id="GO:0140114">
    <property type="term" value="P:cellular detoxification of fluoride"/>
    <property type="evidence" value="ECO:0007669"/>
    <property type="project" value="UniProtKB-UniRule"/>
</dbReference>
<keyword evidence="2 8" id="KW-1003">Cell membrane</keyword>
<evidence type="ECO:0000313" key="9">
    <source>
        <dbReference type="EMBL" id="QLG29198.1"/>
    </source>
</evidence>
<reference evidence="9 10" key="1">
    <citation type="submission" date="2020-07" db="EMBL/GenBank/DDBJ databases">
        <title>Gai3-2, isolated from salt lake.</title>
        <authorList>
            <person name="Cui H."/>
            <person name="Shi X."/>
        </authorList>
    </citation>
    <scope>NUCLEOTIDE SEQUENCE [LARGE SCALE GENOMIC DNA]</scope>
    <source>
        <strain evidence="9 10">Gai3-2</strain>
    </source>
</reference>
<keyword evidence="4 8" id="KW-1133">Transmembrane helix</keyword>
<evidence type="ECO:0000256" key="2">
    <source>
        <dbReference type="ARBA" id="ARBA00022475"/>
    </source>
</evidence>
<comment type="function">
    <text evidence="8">Fluoride-specific ion channel. Important for reducing fluoride concentration in the cell, thus reducing its toxicity.</text>
</comment>
<feature type="transmembrane region" description="Helical" evidence="8">
    <location>
        <begin position="89"/>
        <end position="109"/>
    </location>
</feature>
<name>A0A7D5KY28_9EURY</name>
<keyword evidence="8" id="KW-0407">Ion channel</keyword>
<dbReference type="OrthoDB" id="253428at2157"/>
<dbReference type="GO" id="GO:0005886">
    <property type="term" value="C:plasma membrane"/>
    <property type="evidence" value="ECO:0007669"/>
    <property type="project" value="UniProtKB-SubCell"/>
</dbReference>
<dbReference type="Proteomes" id="UP000509750">
    <property type="component" value="Chromosome"/>
</dbReference>
<dbReference type="GO" id="GO:0062054">
    <property type="term" value="F:fluoride channel activity"/>
    <property type="evidence" value="ECO:0007669"/>
    <property type="project" value="UniProtKB-UniRule"/>
</dbReference>
<accession>A0A7D5KY28</accession>
<evidence type="ECO:0000313" key="10">
    <source>
        <dbReference type="Proteomes" id="UP000509750"/>
    </source>
</evidence>
<comment type="subcellular location">
    <subcellularLocation>
        <location evidence="1 8">Cell membrane</location>
        <topology evidence="1 8">Multi-pass membrane protein</topology>
    </subcellularLocation>
</comment>
<evidence type="ECO:0000256" key="3">
    <source>
        <dbReference type="ARBA" id="ARBA00022692"/>
    </source>
</evidence>
<comment type="similarity">
    <text evidence="6 8">Belongs to the fluoride channel Fluc/FEX (TC 1.A.43) family.</text>
</comment>
<keyword evidence="8" id="KW-0406">Ion transport</keyword>
<keyword evidence="3 8" id="KW-0812">Transmembrane</keyword>
<keyword evidence="8" id="KW-0813">Transport</keyword>
<dbReference type="EMBL" id="CP058529">
    <property type="protein sequence ID" value="QLG29198.1"/>
    <property type="molecule type" value="Genomic_DNA"/>
</dbReference>
<dbReference type="KEGG" id="halg:HUG10_17415"/>